<keyword evidence="1" id="KW-0472">Membrane</keyword>
<gene>
    <name evidence="2" type="ORF">MM817_01331</name>
</gene>
<evidence type="ECO:0000256" key="1">
    <source>
        <dbReference type="SAM" id="Phobius"/>
    </source>
</evidence>
<keyword evidence="3" id="KW-1185">Reference proteome</keyword>
<keyword evidence="1" id="KW-1133">Transmembrane helix</keyword>
<dbReference type="EMBL" id="JALBUF010000003">
    <property type="protein sequence ID" value="MCI0183061.1"/>
    <property type="molecule type" value="Genomic_DNA"/>
</dbReference>
<dbReference type="Proteomes" id="UP001139263">
    <property type="component" value="Unassembled WGS sequence"/>
</dbReference>
<comment type="caution">
    <text evidence="2">The sequence shown here is derived from an EMBL/GenBank/DDBJ whole genome shotgun (WGS) entry which is preliminary data.</text>
</comment>
<evidence type="ECO:0000313" key="3">
    <source>
        <dbReference type="Proteomes" id="UP001139263"/>
    </source>
</evidence>
<keyword evidence="1" id="KW-0812">Transmembrane</keyword>
<feature type="transmembrane region" description="Helical" evidence="1">
    <location>
        <begin position="6"/>
        <end position="26"/>
    </location>
</feature>
<sequence length="51" mass="5893">MIPHVIIELALLIIIIRCVYVAFTLAQNRSRKWLEIAFYLSVAIIAFSFLV</sequence>
<feature type="transmembrane region" description="Helical" evidence="1">
    <location>
        <begin position="33"/>
        <end position="50"/>
    </location>
</feature>
<protein>
    <submittedName>
        <fullName evidence="2">Uncharacterized protein</fullName>
    </submittedName>
</protein>
<organism evidence="2 3">
    <name type="scientific">Sulfoacidibacillus ferrooxidans</name>
    <dbReference type="NCBI Taxonomy" id="2005001"/>
    <lineage>
        <taxon>Bacteria</taxon>
        <taxon>Bacillati</taxon>
        <taxon>Bacillota</taxon>
        <taxon>Bacilli</taxon>
        <taxon>Bacillales</taxon>
        <taxon>Alicyclobacillaceae</taxon>
        <taxon>Sulfoacidibacillus</taxon>
    </lineage>
</organism>
<evidence type="ECO:0000313" key="2">
    <source>
        <dbReference type="EMBL" id="MCI0183061.1"/>
    </source>
</evidence>
<name>A0A9X1V7E9_9BACL</name>
<accession>A0A9X1V7E9</accession>
<reference evidence="2" key="1">
    <citation type="submission" date="2022-03" db="EMBL/GenBank/DDBJ databases">
        <title>Draft Genome Sequence of Firmicute Strain S0AB, a Heterotrophic Iron/Sulfur-Oxidizing Extreme Acidophile.</title>
        <authorList>
            <person name="Vergara E."/>
            <person name="Pakostova E."/>
            <person name="Johnson D.B."/>
            <person name="Holmes D.S."/>
        </authorList>
    </citation>
    <scope>NUCLEOTIDE SEQUENCE</scope>
    <source>
        <strain evidence="2">S0AB</strain>
    </source>
</reference>
<proteinExistence type="predicted"/>
<dbReference type="AlphaFoldDB" id="A0A9X1V7E9"/>